<dbReference type="AlphaFoldDB" id="A0A8I1JFZ5"/>
<evidence type="ECO:0000313" key="3">
    <source>
        <dbReference type="Proteomes" id="UP000637061"/>
    </source>
</evidence>
<keyword evidence="1" id="KW-0812">Transmembrane</keyword>
<protein>
    <submittedName>
        <fullName evidence="2">Uncharacterized protein</fullName>
    </submittedName>
</protein>
<sequence>MAYPEKLNDRFEKHAGLTKTDDPVGYMFDVDKEWATEYARLSKKLKHFPFLRYLEDISPRIVKIATLRPESLIRLLNNRKQDDDFVPGPFFSESTWGKERQRSLEKWKLPALDEWDLEELHKAEQEFHNGETPIEALMYIHSNCWDGDEDPSIKIPIKKTIYILVIFIAVAAAAYLLLSA</sequence>
<evidence type="ECO:0000256" key="1">
    <source>
        <dbReference type="SAM" id="Phobius"/>
    </source>
</evidence>
<name>A0A8I1JFZ5_PSEPU</name>
<keyword evidence="1" id="KW-1133">Transmembrane helix</keyword>
<comment type="caution">
    <text evidence="2">The sequence shown here is derived from an EMBL/GenBank/DDBJ whole genome shotgun (WGS) entry which is preliminary data.</text>
</comment>
<evidence type="ECO:0000313" key="2">
    <source>
        <dbReference type="EMBL" id="MBI6882322.1"/>
    </source>
</evidence>
<reference evidence="2" key="1">
    <citation type="submission" date="2020-12" db="EMBL/GenBank/DDBJ databases">
        <title>Enhanced detection system for hospital associated transmission using whole genome sequencing surveillance.</title>
        <authorList>
            <person name="Harrison L.H."/>
            <person name="Van Tyne D."/>
            <person name="Marsh J.W."/>
            <person name="Griffith M.P."/>
            <person name="Snyder D.J."/>
            <person name="Cooper V.S."/>
            <person name="Mustapha M."/>
        </authorList>
    </citation>
    <scope>NUCLEOTIDE SEQUENCE</scope>
    <source>
        <strain evidence="2">PSB00042</strain>
    </source>
</reference>
<dbReference type="Proteomes" id="UP000637061">
    <property type="component" value="Unassembled WGS sequence"/>
</dbReference>
<dbReference type="RefSeq" id="WP_198745947.1">
    <property type="nucleotide sequence ID" value="NZ_JAEHTE010000001.1"/>
</dbReference>
<keyword evidence="1" id="KW-0472">Membrane</keyword>
<dbReference type="EMBL" id="JAEHTE010000001">
    <property type="protein sequence ID" value="MBI6882322.1"/>
    <property type="molecule type" value="Genomic_DNA"/>
</dbReference>
<proteinExistence type="predicted"/>
<feature type="transmembrane region" description="Helical" evidence="1">
    <location>
        <begin position="161"/>
        <end position="178"/>
    </location>
</feature>
<accession>A0A8I1JFZ5</accession>
<gene>
    <name evidence="2" type="ORF">JEU22_00055</name>
</gene>
<organism evidence="2 3">
    <name type="scientific">Pseudomonas putida</name>
    <name type="common">Arthrobacter siderocapsulatus</name>
    <dbReference type="NCBI Taxonomy" id="303"/>
    <lineage>
        <taxon>Bacteria</taxon>
        <taxon>Pseudomonadati</taxon>
        <taxon>Pseudomonadota</taxon>
        <taxon>Gammaproteobacteria</taxon>
        <taxon>Pseudomonadales</taxon>
        <taxon>Pseudomonadaceae</taxon>
        <taxon>Pseudomonas</taxon>
    </lineage>
</organism>